<dbReference type="GO" id="GO:0004812">
    <property type="term" value="F:aminoacyl-tRNA ligase activity"/>
    <property type="evidence" value="ECO:0007669"/>
    <property type="project" value="UniProtKB-KW"/>
</dbReference>
<reference evidence="1" key="1">
    <citation type="submission" date="2013-08" db="EMBL/GenBank/DDBJ databases">
        <authorList>
            <person name="Mendez C."/>
            <person name="Richter M."/>
            <person name="Ferrer M."/>
            <person name="Sanchez J."/>
        </authorList>
    </citation>
    <scope>NUCLEOTIDE SEQUENCE</scope>
</reference>
<protein>
    <submittedName>
        <fullName evidence="1">Phenylalanyl-tRNA synthetase subunit beta</fullName>
    </submittedName>
</protein>
<reference evidence="1" key="2">
    <citation type="journal article" date="2014" name="ISME J.">
        <title>Microbial stratification in low pH oxic and suboxic macroscopic growths along an acid mine drainage.</title>
        <authorList>
            <person name="Mendez-Garcia C."/>
            <person name="Mesa V."/>
            <person name="Sprenger R.R."/>
            <person name="Richter M."/>
            <person name="Diez M.S."/>
            <person name="Solano J."/>
            <person name="Bargiela R."/>
            <person name="Golyshina O.V."/>
            <person name="Manteca A."/>
            <person name="Ramos J.L."/>
            <person name="Gallego J.R."/>
            <person name="Llorente I."/>
            <person name="Martins Dos Santos V.A."/>
            <person name="Jensen O.N."/>
            <person name="Pelaez A.I."/>
            <person name="Sanchez J."/>
            <person name="Ferrer M."/>
        </authorList>
    </citation>
    <scope>NUCLEOTIDE SEQUENCE</scope>
</reference>
<gene>
    <name evidence="1" type="ORF">B1A_02532</name>
</gene>
<keyword evidence="1" id="KW-0030">Aminoacyl-tRNA synthetase</keyword>
<proteinExistence type="predicted"/>
<keyword evidence="1" id="KW-0436">Ligase</keyword>
<feature type="non-terminal residue" evidence="1">
    <location>
        <position position="1"/>
    </location>
</feature>
<comment type="caution">
    <text evidence="1">The sequence shown here is derived from an EMBL/GenBank/DDBJ whole genome shotgun (WGS) entry which is preliminary data.</text>
</comment>
<sequence length="126" mass="14651">GKYLALLDKNGEIISIPPVLISKKTMIDESTQNFLVDITASELTQGKKLMFLSIYYFYSLGYEIFTDPNLHKWKEFEDGFKEIKISGKEEISKLIGLKLEDDEISKNLRKMGYNINNLSIRVPYYR</sequence>
<organism evidence="1">
    <name type="scientific">mine drainage metagenome</name>
    <dbReference type="NCBI Taxonomy" id="410659"/>
    <lineage>
        <taxon>unclassified sequences</taxon>
        <taxon>metagenomes</taxon>
        <taxon>ecological metagenomes</taxon>
    </lineage>
</organism>
<evidence type="ECO:0000313" key="1">
    <source>
        <dbReference type="EMBL" id="EQD77979.1"/>
    </source>
</evidence>
<dbReference type="EMBL" id="AUZX01001877">
    <property type="protein sequence ID" value="EQD77979.1"/>
    <property type="molecule type" value="Genomic_DNA"/>
</dbReference>
<dbReference type="InterPro" id="IPR020825">
    <property type="entry name" value="Phe-tRNA_synthase-like_B3/B4"/>
</dbReference>
<accession>T1D972</accession>
<dbReference type="Gene3D" id="3.50.40.10">
    <property type="entry name" value="Phenylalanyl-trna Synthetase, Chain B, domain 3"/>
    <property type="match status" value="1"/>
</dbReference>
<name>T1D972_9ZZZZ</name>
<dbReference type="AlphaFoldDB" id="T1D972"/>